<evidence type="ECO:0000313" key="2">
    <source>
        <dbReference type="EMBL" id="MES1918737.1"/>
    </source>
</evidence>
<name>A0ABV2AGG3_9EUKA</name>
<dbReference type="Proteomes" id="UP001439008">
    <property type="component" value="Unassembled WGS sequence"/>
</dbReference>
<feature type="transmembrane region" description="Helical" evidence="1">
    <location>
        <begin position="221"/>
        <end position="241"/>
    </location>
</feature>
<protein>
    <submittedName>
        <fullName evidence="2">Uncharacterized protein</fullName>
    </submittedName>
</protein>
<accession>A0ABV2AGG3</accession>
<evidence type="ECO:0000256" key="1">
    <source>
        <dbReference type="SAM" id="Phobius"/>
    </source>
</evidence>
<gene>
    <name evidence="2" type="ORF">MHBO_000653</name>
</gene>
<evidence type="ECO:0000313" key="3">
    <source>
        <dbReference type="Proteomes" id="UP001439008"/>
    </source>
</evidence>
<comment type="caution">
    <text evidence="2">The sequence shown here is derived from an EMBL/GenBank/DDBJ whole genome shotgun (WGS) entry which is preliminary data.</text>
</comment>
<organism evidence="2 3">
    <name type="scientific">Bonamia ostreae</name>
    <dbReference type="NCBI Taxonomy" id="126728"/>
    <lineage>
        <taxon>Eukaryota</taxon>
        <taxon>Sar</taxon>
        <taxon>Rhizaria</taxon>
        <taxon>Endomyxa</taxon>
        <taxon>Ascetosporea</taxon>
        <taxon>Haplosporida</taxon>
        <taxon>Bonamia</taxon>
    </lineage>
</organism>
<reference evidence="2 3" key="1">
    <citation type="journal article" date="2024" name="BMC Biol.">
        <title>Comparative genomics of Ascetosporea gives new insight into the evolutionary basis for animal parasitism in Rhizaria.</title>
        <authorList>
            <person name="Hiltunen Thoren M."/>
            <person name="Onut-Brannstrom I."/>
            <person name="Alfjorden A."/>
            <person name="Peckova H."/>
            <person name="Swords F."/>
            <person name="Hooper C."/>
            <person name="Holzer A.S."/>
            <person name="Bass D."/>
            <person name="Burki F."/>
        </authorList>
    </citation>
    <scope>NUCLEOTIDE SEQUENCE [LARGE SCALE GENOMIC DNA]</scope>
    <source>
        <strain evidence="2">20-A016</strain>
    </source>
</reference>
<keyword evidence="1" id="KW-1133">Transmembrane helix</keyword>
<keyword evidence="3" id="KW-1185">Reference proteome</keyword>
<proteinExistence type="predicted"/>
<keyword evidence="1" id="KW-0812">Transmembrane</keyword>
<dbReference type="EMBL" id="JBDODL010000115">
    <property type="protein sequence ID" value="MES1918737.1"/>
    <property type="molecule type" value="Genomic_DNA"/>
</dbReference>
<sequence>MSLITIFLLMRPHLSQYGCDLTSFLIYSIDTFKEPVLSSNCTYALDIGELCVFALNHARNMRLANKIRLFPLQNVVDNNLFVQCNHNGELDPPFGMINYECGTLARKYGSGISEFDPVTDICGFDRKEILTVLDFSMLCLTAPGEVEMGSAGRIYSREERWPVFYNESVFLCPGGMLDSTTGKNYVKIKCVGNEWKPEGNCTFQNEDTIKKQYKPSEHLKVIGLLSISVIILILSGIFYLIGTNYYLSTKDIAHLENE</sequence>
<keyword evidence="1" id="KW-0472">Membrane</keyword>